<dbReference type="SMART" id="SM00225">
    <property type="entry name" value="BTB"/>
    <property type="match status" value="1"/>
</dbReference>
<dbReference type="Pfam" id="PF24681">
    <property type="entry name" value="Kelch_KLHDC2_KLHL20_DRC7"/>
    <property type="match status" value="1"/>
</dbReference>
<dbReference type="OMA" id="HGIKALM"/>
<dbReference type="SMART" id="SM00875">
    <property type="entry name" value="BACK"/>
    <property type="match status" value="1"/>
</dbReference>
<evidence type="ECO:0000256" key="1">
    <source>
        <dbReference type="ARBA" id="ARBA00022441"/>
    </source>
</evidence>
<dbReference type="InterPro" id="IPR000210">
    <property type="entry name" value="BTB/POZ_dom"/>
</dbReference>
<dbReference type="Pfam" id="PF01344">
    <property type="entry name" value="Kelch_1"/>
    <property type="match status" value="2"/>
</dbReference>
<name>A0A913ZX48_PATMI</name>
<dbReference type="SUPFAM" id="SSF117281">
    <property type="entry name" value="Kelch motif"/>
    <property type="match status" value="2"/>
</dbReference>
<dbReference type="Gene3D" id="1.25.40.420">
    <property type="match status" value="1"/>
</dbReference>
<keyword evidence="1" id="KW-0880">Kelch repeat</keyword>
<sequence length="580" mass="65382">MMMDFDELDVGCNADFTLHRANEHYSSQALRLMHDLRQSRKLCDIRLRVAGQEILGHRVVLAAFSPYFYAMFTGDMLEASQSEVVMKQVDPRSVELLVEYAYTGILEIHIDTVQSLLDTAAMLQLTDVQKACSEFLKRQLHPANCLGIRNFADAHTCTDLVEASGKFAERHFTEVANEEEFLQLPKPQLAELLQCEDLNVRSEEEVYKAIMRWVYHDKEARRGEIAELLRSIRMPLLSPRFLVDTVEAEELIKQDIKCRDLLDEAKNYHMLPDRRTRMQQERIKPRRSTVGSIYCIGGMDSTGHSLSSVERYNLSNGRVSIEASMNSPRSGVGVAVLEGKLYAVGGYDGSQYMNTVECLDPATRRWHRMASMLHIRRYHSVVAHDRQLYAVGGYDGSTVLDSVEAYDPRTNRWWRVGSLETKRRHIGVAAMGDYLYAVGGSDGTSYLNSMEKYDPRLNQWIPVDSMHSRRGGVGVAALGGRLYAMGGYDGQSNLNTLERYYPEEDRWTFLAPMAQCRSGHGCVVVGDLMYAVGGHDGVQYLNTVEVFDTQLGEWHSQGPMGTCRAVAGLAVLNNIPCTNV</sequence>
<feature type="domain" description="BTB" evidence="3">
    <location>
        <begin position="43"/>
        <end position="110"/>
    </location>
</feature>
<dbReference type="EnsemblMetazoa" id="XM_038199697.1">
    <property type="protein sequence ID" value="XP_038055625.1"/>
    <property type="gene ID" value="LOC119727688"/>
</dbReference>
<dbReference type="Pfam" id="PF00651">
    <property type="entry name" value="BTB"/>
    <property type="match status" value="1"/>
</dbReference>
<dbReference type="PROSITE" id="PS50097">
    <property type="entry name" value="BTB"/>
    <property type="match status" value="1"/>
</dbReference>
<dbReference type="SMART" id="SM00612">
    <property type="entry name" value="Kelch"/>
    <property type="match status" value="6"/>
</dbReference>
<organism evidence="4 5">
    <name type="scientific">Patiria miniata</name>
    <name type="common">Bat star</name>
    <name type="synonym">Asterina miniata</name>
    <dbReference type="NCBI Taxonomy" id="46514"/>
    <lineage>
        <taxon>Eukaryota</taxon>
        <taxon>Metazoa</taxon>
        <taxon>Echinodermata</taxon>
        <taxon>Eleutherozoa</taxon>
        <taxon>Asterozoa</taxon>
        <taxon>Asteroidea</taxon>
        <taxon>Valvatacea</taxon>
        <taxon>Valvatida</taxon>
        <taxon>Asterinidae</taxon>
        <taxon>Patiria</taxon>
    </lineage>
</organism>
<keyword evidence="2" id="KW-0677">Repeat</keyword>
<dbReference type="OrthoDB" id="45365at2759"/>
<dbReference type="EnsemblMetazoa" id="XM_038199696.1">
    <property type="protein sequence ID" value="XP_038055624.1"/>
    <property type="gene ID" value="LOC119727688"/>
</dbReference>
<dbReference type="PANTHER" id="PTHR24412:SF419">
    <property type="entry name" value="KELCH-LIKE PROTEIN 20"/>
    <property type="match status" value="1"/>
</dbReference>
<dbReference type="Gene3D" id="3.30.710.10">
    <property type="entry name" value="Potassium Channel Kv1.1, Chain A"/>
    <property type="match status" value="1"/>
</dbReference>
<dbReference type="InterPro" id="IPR015915">
    <property type="entry name" value="Kelch-typ_b-propeller"/>
</dbReference>
<dbReference type="Pfam" id="PF07707">
    <property type="entry name" value="BACK"/>
    <property type="match status" value="1"/>
</dbReference>
<dbReference type="InterPro" id="IPR006652">
    <property type="entry name" value="Kelch_1"/>
</dbReference>
<evidence type="ECO:0000259" key="3">
    <source>
        <dbReference type="PROSITE" id="PS50097"/>
    </source>
</evidence>
<protein>
    <recommendedName>
        <fullName evidence="3">BTB domain-containing protein</fullName>
    </recommendedName>
</protein>
<dbReference type="GeneID" id="119727688"/>
<evidence type="ECO:0000313" key="4">
    <source>
        <dbReference type="EnsemblMetazoa" id="XP_038055626.1"/>
    </source>
</evidence>
<dbReference type="InterPro" id="IPR011333">
    <property type="entry name" value="SKP1/BTB/POZ_sf"/>
</dbReference>
<dbReference type="InterPro" id="IPR011705">
    <property type="entry name" value="BACK"/>
</dbReference>
<accession>A0A913ZX48</accession>
<dbReference type="RefSeq" id="XP_038055625.1">
    <property type="nucleotide sequence ID" value="XM_038199697.1"/>
</dbReference>
<proteinExistence type="predicted"/>
<evidence type="ECO:0000313" key="5">
    <source>
        <dbReference type="Proteomes" id="UP000887568"/>
    </source>
</evidence>
<dbReference type="FunFam" id="3.30.710.10:FF:000001">
    <property type="entry name" value="Kelch-like family member 20"/>
    <property type="match status" value="1"/>
</dbReference>
<dbReference type="AlphaFoldDB" id="A0A913ZX48"/>
<dbReference type="SUPFAM" id="SSF54695">
    <property type="entry name" value="POZ domain"/>
    <property type="match status" value="1"/>
</dbReference>
<dbReference type="PRINTS" id="PR00501">
    <property type="entry name" value="KELCHREPEAT"/>
</dbReference>
<dbReference type="EnsemblMetazoa" id="XM_038199698.1">
    <property type="protein sequence ID" value="XP_038055626.1"/>
    <property type="gene ID" value="LOC119727688"/>
</dbReference>
<dbReference type="Proteomes" id="UP000887568">
    <property type="component" value="Unplaced"/>
</dbReference>
<reference evidence="4" key="1">
    <citation type="submission" date="2022-11" db="UniProtKB">
        <authorList>
            <consortium name="EnsemblMetazoa"/>
        </authorList>
    </citation>
    <scope>IDENTIFICATION</scope>
</reference>
<dbReference type="RefSeq" id="XP_038055626.1">
    <property type="nucleotide sequence ID" value="XM_038199698.1"/>
</dbReference>
<dbReference type="CDD" id="cd18445">
    <property type="entry name" value="BACK_KLHL2_like"/>
    <property type="match status" value="1"/>
</dbReference>
<dbReference type="FunFam" id="1.25.40.420:FF:000001">
    <property type="entry name" value="Kelch-like family member 12"/>
    <property type="match status" value="1"/>
</dbReference>
<dbReference type="Gene3D" id="2.120.10.80">
    <property type="entry name" value="Kelch-type beta propeller"/>
    <property type="match status" value="2"/>
</dbReference>
<evidence type="ECO:0000256" key="2">
    <source>
        <dbReference type="ARBA" id="ARBA00022737"/>
    </source>
</evidence>
<dbReference type="RefSeq" id="XP_038055624.1">
    <property type="nucleotide sequence ID" value="XM_038199696.1"/>
</dbReference>
<keyword evidence="5" id="KW-1185">Reference proteome</keyword>
<dbReference type="PANTHER" id="PTHR24412">
    <property type="entry name" value="KELCH PROTEIN"/>
    <property type="match status" value="1"/>
</dbReference>